<name>D1QNY8_9BACT</name>
<proteinExistence type="predicted"/>
<accession>D1QNY8</accession>
<evidence type="ECO:0000313" key="1">
    <source>
        <dbReference type="EMBL" id="EFB32958.1"/>
    </source>
</evidence>
<comment type="caution">
    <text evidence="1">The sequence shown here is derived from an EMBL/GenBank/DDBJ whole genome shotgun (WGS) entry which is preliminary data.</text>
</comment>
<reference evidence="1 2" key="1">
    <citation type="submission" date="2009-11" db="EMBL/GenBank/DDBJ databases">
        <authorList>
            <person name="Weinstock G."/>
            <person name="Sodergren E."/>
            <person name="Clifton S."/>
            <person name="Fulton L."/>
            <person name="Fulton B."/>
            <person name="Courtney L."/>
            <person name="Fronick C."/>
            <person name="Harrison M."/>
            <person name="Strong C."/>
            <person name="Farmer C."/>
            <person name="Delahaunty K."/>
            <person name="Markovic C."/>
            <person name="Hall O."/>
            <person name="Minx P."/>
            <person name="Tomlinson C."/>
            <person name="Mitreva M."/>
            <person name="Nelson J."/>
            <person name="Hou S."/>
            <person name="Wollam A."/>
            <person name="Pepin K.H."/>
            <person name="Johnson M."/>
            <person name="Bhonagiri V."/>
            <person name="Nash W.E."/>
            <person name="Warren W."/>
            <person name="Chinwalla A."/>
            <person name="Mardis E.R."/>
            <person name="Wilson R.K."/>
        </authorList>
    </citation>
    <scope>NUCLEOTIDE SEQUENCE [LARGE SCALE GENOMIC DNA]</scope>
    <source>
        <strain evidence="1 2">F0302</strain>
    </source>
</reference>
<dbReference type="HOGENOM" id="CLU_3171681_0_0_10"/>
<organism evidence="1 2">
    <name type="scientific">Segatella oris F0302</name>
    <dbReference type="NCBI Taxonomy" id="649760"/>
    <lineage>
        <taxon>Bacteria</taxon>
        <taxon>Pseudomonadati</taxon>
        <taxon>Bacteroidota</taxon>
        <taxon>Bacteroidia</taxon>
        <taxon>Bacteroidales</taxon>
        <taxon>Prevotellaceae</taxon>
        <taxon>Segatella</taxon>
    </lineage>
</organism>
<sequence>MLREFEIVLFLAPNTRCFSVVCNVLIVKLLCVLKQDIGQNHARNHCD</sequence>
<dbReference type="STRING" id="649760.HMPREF0971_00657"/>
<evidence type="ECO:0000313" key="2">
    <source>
        <dbReference type="Proteomes" id="UP000004079"/>
    </source>
</evidence>
<dbReference type="Proteomes" id="UP000004079">
    <property type="component" value="Unassembled WGS sequence"/>
</dbReference>
<gene>
    <name evidence="1" type="ORF">HMPREF0971_00657</name>
</gene>
<dbReference type="EMBL" id="ACUZ02000006">
    <property type="protein sequence ID" value="EFB32958.1"/>
    <property type="molecule type" value="Genomic_DNA"/>
</dbReference>
<dbReference type="AlphaFoldDB" id="D1QNY8"/>
<protein>
    <submittedName>
        <fullName evidence="1">Uncharacterized protein</fullName>
    </submittedName>
</protein>